<dbReference type="PANTHER" id="PTHR15462:SF8">
    <property type="entry name" value="SERINE PROTEASE"/>
    <property type="match status" value="1"/>
</dbReference>
<dbReference type="SUPFAM" id="SSF50494">
    <property type="entry name" value="Trypsin-like serine proteases"/>
    <property type="match status" value="1"/>
</dbReference>
<keyword evidence="2 6" id="KW-0645">Protease</keyword>
<dbReference type="InterPro" id="IPR000126">
    <property type="entry name" value="V8_ser_AS"/>
</dbReference>
<feature type="region of interest" description="Disordered" evidence="7">
    <location>
        <begin position="76"/>
        <end position="100"/>
    </location>
</feature>
<sequence length="317" mass="33328">MHRLPLLRRRRSTLIAALALAVLSVPLALPGTAGAEEHGVPGVVGVDAAGNALAAPAAGSTEWSASAGSGDLADAGAGISHAPAPTTAKEAGEAGDGVSPMVIIGTDDRSRVTNTTAQPNRAIVYLTSSVLRCTGFLVSPDTVVTAGHCVHTGSTGEPPAFYEDFRAYPGKNGETNPYGGCGYSEVWTSDAWADNGDRREDWGVVKLDCSIGDTTGWFGYRWQDATHVGNSVNLRGYPGDKPRGTMWSDSGRVQSETATNLRYEIDTYDGQSGSPVFSRYGDDWMAIGIHTYGPYQTCCNGGTRITESMAQFISAVR</sequence>
<feature type="signal peptide" evidence="6">
    <location>
        <begin position="1"/>
        <end position="35"/>
    </location>
</feature>
<dbReference type="PROSITE" id="PS00673">
    <property type="entry name" value="V8_SER"/>
    <property type="match status" value="1"/>
</dbReference>
<evidence type="ECO:0000256" key="5">
    <source>
        <dbReference type="ARBA" id="ARBA00022825"/>
    </source>
</evidence>
<dbReference type="Proteomes" id="UP001183246">
    <property type="component" value="Unassembled WGS sequence"/>
</dbReference>
<evidence type="ECO:0000256" key="3">
    <source>
        <dbReference type="ARBA" id="ARBA00022729"/>
    </source>
</evidence>
<keyword evidence="3 6" id="KW-0732">Signal</keyword>
<dbReference type="Pfam" id="PF13365">
    <property type="entry name" value="Trypsin_2"/>
    <property type="match status" value="1"/>
</dbReference>
<proteinExistence type="inferred from homology"/>
<dbReference type="PANTHER" id="PTHR15462">
    <property type="entry name" value="SERINE PROTEASE"/>
    <property type="match status" value="1"/>
</dbReference>
<name>A0ABU2MND9_9ACTN</name>
<comment type="caution">
    <text evidence="8">The sequence shown here is derived from an EMBL/GenBank/DDBJ whole genome shotgun (WGS) entry which is preliminary data.</text>
</comment>
<dbReference type="RefSeq" id="WP_311703744.1">
    <property type="nucleotide sequence ID" value="NZ_JAVREL010000003.1"/>
</dbReference>
<reference evidence="9" key="1">
    <citation type="submission" date="2023-07" db="EMBL/GenBank/DDBJ databases">
        <title>30 novel species of actinomycetes from the DSMZ collection.</title>
        <authorList>
            <person name="Nouioui I."/>
        </authorList>
    </citation>
    <scope>NUCLEOTIDE SEQUENCE [LARGE SCALE GENOMIC DNA]</scope>
    <source>
        <strain evidence="9">DSM 44938</strain>
    </source>
</reference>
<keyword evidence="9" id="KW-1185">Reference proteome</keyword>
<keyword evidence="5 6" id="KW-0720">Serine protease</keyword>
<evidence type="ECO:0000313" key="8">
    <source>
        <dbReference type="EMBL" id="MDT0342629.1"/>
    </source>
</evidence>
<evidence type="ECO:0000256" key="7">
    <source>
        <dbReference type="SAM" id="MobiDB-lite"/>
    </source>
</evidence>
<evidence type="ECO:0000256" key="1">
    <source>
        <dbReference type="ARBA" id="ARBA00008764"/>
    </source>
</evidence>
<dbReference type="InterPro" id="IPR043504">
    <property type="entry name" value="Peptidase_S1_PA_chymotrypsin"/>
</dbReference>
<dbReference type="PRINTS" id="PR00839">
    <property type="entry name" value="V8PROTEASE"/>
</dbReference>
<dbReference type="InterPro" id="IPR050966">
    <property type="entry name" value="Glutamyl_endopeptidase"/>
</dbReference>
<dbReference type="InterPro" id="IPR008256">
    <property type="entry name" value="Peptidase_S1B"/>
</dbReference>
<evidence type="ECO:0000256" key="6">
    <source>
        <dbReference type="RuleBase" id="RU004296"/>
    </source>
</evidence>
<dbReference type="InterPro" id="IPR018114">
    <property type="entry name" value="TRYPSIN_HIS"/>
</dbReference>
<feature type="chain" id="PRO_5044979282" description="Serine protease" evidence="6">
    <location>
        <begin position="36"/>
        <end position="317"/>
    </location>
</feature>
<gene>
    <name evidence="8" type="ORF">RM590_08320</name>
</gene>
<accession>A0ABU2MND9</accession>
<dbReference type="PROSITE" id="PS00134">
    <property type="entry name" value="TRYPSIN_HIS"/>
    <property type="match status" value="1"/>
</dbReference>
<dbReference type="EC" id="3.4.21.-" evidence="6"/>
<keyword evidence="4 6" id="KW-0378">Hydrolase</keyword>
<evidence type="ECO:0000256" key="4">
    <source>
        <dbReference type="ARBA" id="ARBA00022801"/>
    </source>
</evidence>
<organism evidence="8 9">
    <name type="scientific">Streptomyces litchfieldiae</name>
    <dbReference type="NCBI Taxonomy" id="3075543"/>
    <lineage>
        <taxon>Bacteria</taxon>
        <taxon>Bacillati</taxon>
        <taxon>Actinomycetota</taxon>
        <taxon>Actinomycetes</taxon>
        <taxon>Kitasatosporales</taxon>
        <taxon>Streptomycetaceae</taxon>
        <taxon>Streptomyces</taxon>
    </lineage>
</organism>
<dbReference type="EMBL" id="JAVREL010000003">
    <property type="protein sequence ID" value="MDT0342629.1"/>
    <property type="molecule type" value="Genomic_DNA"/>
</dbReference>
<evidence type="ECO:0000256" key="2">
    <source>
        <dbReference type="ARBA" id="ARBA00022670"/>
    </source>
</evidence>
<comment type="similarity">
    <text evidence="1 6">Belongs to the peptidase S1B family.</text>
</comment>
<dbReference type="InterPro" id="IPR009003">
    <property type="entry name" value="Peptidase_S1_PA"/>
</dbReference>
<dbReference type="Gene3D" id="2.40.10.10">
    <property type="entry name" value="Trypsin-like serine proteases"/>
    <property type="match status" value="2"/>
</dbReference>
<dbReference type="GO" id="GO:0008233">
    <property type="term" value="F:peptidase activity"/>
    <property type="evidence" value="ECO:0007669"/>
    <property type="project" value="UniProtKB-KW"/>
</dbReference>
<protein>
    <recommendedName>
        <fullName evidence="6">Serine protease</fullName>
        <ecNumber evidence="6">3.4.21.-</ecNumber>
    </recommendedName>
</protein>
<evidence type="ECO:0000313" key="9">
    <source>
        <dbReference type="Proteomes" id="UP001183246"/>
    </source>
</evidence>
<dbReference type="GO" id="GO:0006508">
    <property type="term" value="P:proteolysis"/>
    <property type="evidence" value="ECO:0007669"/>
    <property type="project" value="UniProtKB-KW"/>
</dbReference>